<gene>
    <name evidence="2" type="ORF">GUJ93_ZPchr0002g23814</name>
</gene>
<dbReference type="EMBL" id="JAAALK010000287">
    <property type="protein sequence ID" value="KAG8060789.1"/>
    <property type="molecule type" value="Genomic_DNA"/>
</dbReference>
<comment type="caution">
    <text evidence="2">The sequence shown here is derived from an EMBL/GenBank/DDBJ whole genome shotgun (WGS) entry which is preliminary data.</text>
</comment>
<reference evidence="2" key="2">
    <citation type="submission" date="2021-02" db="EMBL/GenBank/DDBJ databases">
        <authorList>
            <person name="Kimball J.A."/>
            <person name="Haas M.W."/>
            <person name="Macchietto M."/>
            <person name="Kono T."/>
            <person name="Duquette J."/>
            <person name="Shao M."/>
        </authorList>
    </citation>
    <scope>NUCLEOTIDE SEQUENCE</scope>
    <source>
        <tissue evidence="2">Fresh leaf tissue</tissue>
    </source>
</reference>
<protein>
    <submittedName>
        <fullName evidence="2">Uncharacterized protein</fullName>
    </submittedName>
</protein>
<feature type="compositionally biased region" description="Polar residues" evidence="1">
    <location>
        <begin position="27"/>
        <end position="36"/>
    </location>
</feature>
<feature type="region of interest" description="Disordered" evidence="1">
    <location>
        <begin position="70"/>
        <end position="113"/>
    </location>
</feature>
<sequence>MGITGMPLGDAMRSPHSLPRPDGPTPKSLSGESNPTGYRCSLPDLLLPVAVGASTAPSAYACIFRRRTSAASSLRRSPPPVSSGASPRLLVTLRIPPNPRGSNANREDRDLII</sequence>
<name>A0A8J5ST11_ZIZPA</name>
<dbReference type="Proteomes" id="UP000729402">
    <property type="component" value="Unassembled WGS sequence"/>
</dbReference>
<evidence type="ECO:0000313" key="2">
    <source>
        <dbReference type="EMBL" id="KAG8060789.1"/>
    </source>
</evidence>
<dbReference type="AlphaFoldDB" id="A0A8J5ST11"/>
<accession>A0A8J5ST11</accession>
<feature type="region of interest" description="Disordered" evidence="1">
    <location>
        <begin position="1"/>
        <end position="37"/>
    </location>
</feature>
<organism evidence="2 3">
    <name type="scientific">Zizania palustris</name>
    <name type="common">Northern wild rice</name>
    <dbReference type="NCBI Taxonomy" id="103762"/>
    <lineage>
        <taxon>Eukaryota</taxon>
        <taxon>Viridiplantae</taxon>
        <taxon>Streptophyta</taxon>
        <taxon>Embryophyta</taxon>
        <taxon>Tracheophyta</taxon>
        <taxon>Spermatophyta</taxon>
        <taxon>Magnoliopsida</taxon>
        <taxon>Liliopsida</taxon>
        <taxon>Poales</taxon>
        <taxon>Poaceae</taxon>
        <taxon>BOP clade</taxon>
        <taxon>Oryzoideae</taxon>
        <taxon>Oryzeae</taxon>
        <taxon>Zizaniinae</taxon>
        <taxon>Zizania</taxon>
    </lineage>
</organism>
<keyword evidence="3" id="KW-1185">Reference proteome</keyword>
<evidence type="ECO:0000256" key="1">
    <source>
        <dbReference type="SAM" id="MobiDB-lite"/>
    </source>
</evidence>
<reference evidence="2" key="1">
    <citation type="journal article" date="2021" name="bioRxiv">
        <title>Whole Genome Assembly and Annotation of Northern Wild Rice, Zizania palustris L., Supports a Whole Genome Duplication in the Zizania Genus.</title>
        <authorList>
            <person name="Haas M."/>
            <person name="Kono T."/>
            <person name="Macchietto M."/>
            <person name="Millas R."/>
            <person name="McGilp L."/>
            <person name="Shao M."/>
            <person name="Duquette J."/>
            <person name="Hirsch C.N."/>
            <person name="Kimball J."/>
        </authorList>
    </citation>
    <scope>NUCLEOTIDE SEQUENCE</scope>
    <source>
        <tissue evidence="2">Fresh leaf tissue</tissue>
    </source>
</reference>
<evidence type="ECO:0000313" key="3">
    <source>
        <dbReference type="Proteomes" id="UP000729402"/>
    </source>
</evidence>
<proteinExistence type="predicted"/>